<name>A0A0D2LAU4_HYPSF</name>
<sequence>MLHLVLAACHLTSSCPLLIDILVPPHHSSQLVLFCPRIRTSSSPLHLVLPPCPRPRVLRPVLALCLASAPCSCPFSLFSHLGLVPSLCHRIHPMHSSYAVLDLCPR</sequence>
<gene>
    <name evidence="2" type="ORF">HYPSUDRAFT_86062</name>
</gene>
<dbReference type="OrthoDB" id="3062714at2759"/>
<keyword evidence="1" id="KW-0732">Signal</keyword>
<organism evidence="2 3">
    <name type="scientific">Hypholoma sublateritium (strain FD-334 SS-4)</name>
    <dbReference type="NCBI Taxonomy" id="945553"/>
    <lineage>
        <taxon>Eukaryota</taxon>
        <taxon>Fungi</taxon>
        <taxon>Dikarya</taxon>
        <taxon>Basidiomycota</taxon>
        <taxon>Agaricomycotina</taxon>
        <taxon>Agaricomycetes</taxon>
        <taxon>Agaricomycetidae</taxon>
        <taxon>Agaricales</taxon>
        <taxon>Agaricineae</taxon>
        <taxon>Strophariaceae</taxon>
        <taxon>Hypholoma</taxon>
    </lineage>
</organism>
<reference evidence="3" key="1">
    <citation type="submission" date="2014-04" db="EMBL/GenBank/DDBJ databases">
        <title>Evolutionary Origins and Diversification of the Mycorrhizal Mutualists.</title>
        <authorList>
            <consortium name="DOE Joint Genome Institute"/>
            <consortium name="Mycorrhizal Genomics Consortium"/>
            <person name="Kohler A."/>
            <person name="Kuo A."/>
            <person name="Nagy L.G."/>
            <person name="Floudas D."/>
            <person name="Copeland A."/>
            <person name="Barry K.W."/>
            <person name="Cichocki N."/>
            <person name="Veneault-Fourrey C."/>
            <person name="LaButti K."/>
            <person name="Lindquist E.A."/>
            <person name="Lipzen A."/>
            <person name="Lundell T."/>
            <person name="Morin E."/>
            <person name="Murat C."/>
            <person name="Riley R."/>
            <person name="Ohm R."/>
            <person name="Sun H."/>
            <person name="Tunlid A."/>
            <person name="Henrissat B."/>
            <person name="Grigoriev I.V."/>
            <person name="Hibbett D.S."/>
            <person name="Martin F."/>
        </authorList>
    </citation>
    <scope>NUCLEOTIDE SEQUENCE [LARGE SCALE GENOMIC DNA]</scope>
    <source>
        <strain evidence="3">FD-334 SS-4</strain>
    </source>
</reference>
<evidence type="ECO:0000313" key="3">
    <source>
        <dbReference type="Proteomes" id="UP000054270"/>
    </source>
</evidence>
<protein>
    <submittedName>
        <fullName evidence="2">Uncharacterized protein</fullName>
    </submittedName>
</protein>
<evidence type="ECO:0000313" key="2">
    <source>
        <dbReference type="EMBL" id="KJA24362.1"/>
    </source>
</evidence>
<keyword evidence="3" id="KW-1185">Reference proteome</keyword>
<proteinExistence type="predicted"/>
<feature type="chain" id="PRO_5005173824" evidence="1">
    <location>
        <begin position="17"/>
        <end position="106"/>
    </location>
</feature>
<feature type="signal peptide" evidence="1">
    <location>
        <begin position="1"/>
        <end position="16"/>
    </location>
</feature>
<accession>A0A0D2LAU4</accession>
<feature type="non-terminal residue" evidence="2">
    <location>
        <position position="106"/>
    </location>
</feature>
<dbReference type="EMBL" id="KN817537">
    <property type="protein sequence ID" value="KJA24362.1"/>
    <property type="molecule type" value="Genomic_DNA"/>
</dbReference>
<dbReference type="Proteomes" id="UP000054270">
    <property type="component" value="Unassembled WGS sequence"/>
</dbReference>
<evidence type="ECO:0000256" key="1">
    <source>
        <dbReference type="SAM" id="SignalP"/>
    </source>
</evidence>
<dbReference type="AlphaFoldDB" id="A0A0D2LAU4"/>